<dbReference type="InterPro" id="IPR036291">
    <property type="entry name" value="NAD(P)-bd_dom_sf"/>
</dbReference>
<dbReference type="Gene3D" id="3.90.25.10">
    <property type="entry name" value="UDP-galactose 4-epimerase, domain 1"/>
    <property type="match status" value="1"/>
</dbReference>
<dbReference type="InterPro" id="IPR001509">
    <property type="entry name" value="Epimerase_deHydtase"/>
</dbReference>
<reference evidence="11" key="1">
    <citation type="journal article" date="2020" name="Microbiol. Resour. Announc.">
        <title>Complete Genome Sequence of Novel Psychrotolerant Legionella Strain TUM19329, Isolated from Antarctic Lake Sediment.</title>
        <authorList>
            <person name="Shimada S."/>
            <person name="Nakai R."/>
            <person name="Aoki K."/>
            <person name="Shimoeda N."/>
            <person name="Ohno G."/>
            <person name="Miyazaki Y."/>
            <person name="Kudoh S."/>
            <person name="Imura S."/>
            <person name="Watanabe K."/>
            <person name="Ishii Y."/>
            <person name="Tateda K."/>
        </authorList>
    </citation>
    <scope>NUCLEOTIDE SEQUENCE [LARGE SCALE GENOMIC DNA]</scope>
    <source>
        <strain evidence="11">TUM19329</strain>
    </source>
</reference>
<feature type="binding site" evidence="9">
    <location>
        <begin position="110"/>
        <end position="113"/>
    </location>
    <ligand>
        <name>NADP(+)</name>
        <dbReference type="ChEBI" id="CHEBI:58349"/>
    </ligand>
</feature>
<dbReference type="GO" id="GO:0070401">
    <property type="term" value="F:NADP+ binding"/>
    <property type="evidence" value="ECO:0007669"/>
    <property type="project" value="UniProtKB-UniRule"/>
</dbReference>
<dbReference type="PANTHER" id="PTHR43238">
    <property type="entry name" value="GDP-L-FUCOSE SYNTHASE"/>
    <property type="match status" value="1"/>
</dbReference>
<keyword evidence="5 9" id="KW-0560">Oxidoreductase</keyword>
<keyword evidence="7 9" id="KW-0511">Multifunctional enzyme</keyword>
<keyword evidence="4 9" id="KW-0521">NADP</keyword>
<dbReference type="GO" id="GO:0042351">
    <property type="term" value="P:'de novo' GDP-L-fucose biosynthetic process"/>
    <property type="evidence" value="ECO:0007669"/>
    <property type="project" value="UniProtKB-UniRule"/>
</dbReference>
<dbReference type="GO" id="GO:0016853">
    <property type="term" value="F:isomerase activity"/>
    <property type="evidence" value="ECO:0007669"/>
    <property type="project" value="UniProtKB-KW"/>
</dbReference>
<evidence type="ECO:0000256" key="6">
    <source>
        <dbReference type="ARBA" id="ARBA00023235"/>
    </source>
</evidence>
<dbReference type="FunFam" id="3.40.50.720:FF:000101">
    <property type="entry name" value="GDP-L-fucose synthase"/>
    <property type="match status" value="1"/>
</dbReference>
<evidence type="ECO:0000256" key="1">
    <source>
        <dbReference type="ARBA" id="ARBA00004883"/>
    </source>
</evidence>
<evidence type="ECO:0000256" key="9">
    <source>
        <dbReference type="HAMAP-Rule" id="MF_00956"/>
    </source>
</evidence>
<dbReference type="Pfam" id="PF01370">
    <property type="entry name" value="Epimerase"/>
    <property type="match status" value="1"/>
</dbReference>
<evidence type="ECO:0000313" key="11">
    <source>
        <dbReference type="EMBL" id="BCA94950.1"/>
    </source>
</evidence>
<feature type="site" description="Important for catalytic activity" evidence="9">
    <location>
        <position position="114"/>
    </location>
</feature>
<dbReference type="PANTHER" id="PTHR43238:SF1">
    <property type="entry name" value="GDP-L-FUCOSE SYNTHASE"/>
    <property type="match status" value="1"/>
</dbReference>
<name>A0A6F8T469_9GAMM</name>
<evidence type="ECO:0000256" key="3">
    <source>
        <dbReference type="ARBA" id="ARBA00012371"/>
    </source>
</evidence>
<proteinExistence type="inferred from homology"/>
<dbReference type="Proteomes" id="UP000502894">
    <property type="component" value="Chromosome"/>
</dbReference>
<evidence type="ECO:0000256" key="2">
    <source>
        <dbReference type="ARBA" id="ARBA00005959"/>
    </source>
</evidence>
<sequence length="325" mass="36560">MIKFMHENARIFVAGHSGLVGSAIVRSLKKQGYTNLILKSKNQLDLREQSSVRVFFEKEQPEFVFMAAAKVGGIVANNTYPADFGYENQVIQNNIIHASWVNKVQRLLFLGSSCLYPRECPQPMREEYLLTGPLESTNKAYALAKISGISMCDSFNKQYKTKYLVGMPTNLYGPNDNYDLQASHVIPALMRKIHEAKVSNSSFVEVWGTGVAKREFMHSDDMGDAALFLLNLPESQYDDLINCPVSGPLVNIGYGKDISIKELVELLCIIVDYKGELKWDTTKPDGTPKKLLNTEKINSAGWQPRLSLVDELKRIYMDKFSNGIN</sequence>
<feature type="binding site" evidence="9">
    <location>
        <position position="184"/>
    </location>
    <ligand>
        <name>NADP(+)</name>
        <dbReference type="ChEBI" id="CHEBI:58349"/>
    </ligand>
</feature>
<dbReference type="RefSeq" id="WP_267313937.1">
    <property type="nucleotide sequence ID" value="NZ_AP022839.1"/>
</dbReference>
<evidence type="ECO:0000256" key="5">
    <source>
        <dbReference type="ARBA" id="ARBA00023002"/>
    </source>
</evidence>
<dbReference type="InterPro" id="IPR028614">
    <property type="entry name" value="GDP_fucose/colitose_synth"/>
</dbReference>
<feature type="binding site" evidence="9">
    <location>
        <position position="192"/>
    </location>
    <ligand>
        <name>substrate</name>
    </ligand>
</feature>
<gene>
    <name evidence="9 11" type="primary">fcl</name>
    <name evidence="11" type="ORF">TUM19329_13110</name>
</gene>
<dbReference type="EC" id="1.1.1.271" evidence="3 9"/>
<evidence type="ECO:0000256" key="8">
    <source>
        <dbReference type="ARBA" id="ARBA00051935"/>
    </source>
</evidence>
<dbReference type="KEGG" id="lant:TUM19329_13110"/>
<evidence type="ECO:0000256" key="7">
    <source>
        <dbReference type="ARBA" id="ARBA00023268"/>
    </source>
</evidence>
<feature type="binding site" evidence="9">
    <location>
        <position position="214"/>
    </location>
    <ligand>
        <name>substrate</name>
    </ligand>
</feature>
<comment type="catalytic activity">
    <reaction evidence="8 9">
        <text>GDP-beta-L-fucose + NADP(+) = GDP-4-dehydro-alpha-D-rhamnose + NADPH + H(+)</text>
        <dbReference type="Rhea" id="RHEA:18885"/>
        <dbReference type="ChEBI" id="CHEBI:15378"/>
        <dbReference type="ChEBI" id="CHEBI:57273"/>
        <dbReference type="ChEBI" id="CHEBI:57783"/>
        <dbReference type="ChEBI" id="CHEBI:57964"/>
        <dbReference type="ChEBI" id="CHEBI:58349"/>
        <dbReference type="EC" id="1.1.1.271"/>
    </reaction>
</comment>
<evidence type="ECO:0000259" key="10">
    <source>
        <dbReference type="Pfam" id="PF01370"/>
    </source>
</evidence>
<comment type="function">
    <text evidence="9">Catalyzes the two-step NADP-dependent conversion of GDP-4-dehydro-6-deoxy-D-mannose to GDP-fucose, involving an epimerase and a reductase reaction.</text>
</comment>
<dbReference type="Gene3D" id="3.40.50.720">
    <property type="entry name" value="NAD(P)-binding Rossmann-like Domain"/>
    <property type="match status" value="1"/>
</dbReference>
<dbReference type="UniPathway" id="UPA00128">
    <property type="reaction ID" value="UER00191"/>
</dbReference>
<feature type="binding site" evidence="9">
    <location>
        <position position="207"/>
    </location>
    <ligand>
        <name>substrate</name>
    </ligand>
</feature>
<accession>A0A6F8T469</accession>
<feature type="site" description="Important for catalytic activity" evidence="9">
    <location>
        <position position="112"/>
    </location>
</feature>
<feature type="binding site" evidence="9">
    <location>
        <position position="285"/>
    </location>
    <ligand>
        <name>substrate</name>
    </ligand>
</feature>
<comment type="pathway">
    <text evidence="1 9">Nucleotide-sugar biosynthesis; GDP-L-fucose biosynthesis via de novo pathway; GDP-L-fucose from GDP-alpha-D-mannose: step 2/2.</text>
</comment>
<dbReference type="AlphaFoldDB" id="A0A6F8T469"/>
<dbReference type="SUPFAM" id="SSF51735">
    <property type="entry name" value="NAD(P)-binding Rossmann-fold domains"/>
    <property type="match status" value="1"/>
</dbReference>
<feature type="binding site" evidence="9">
    <location>
        <begin position="15"/>
        <end position="21"/>
    </location>
    <ligand>
        <name>NADP(+)</name>
        <dbReference type="ChEBI" id="CHEBI:58349"/>
    </ligand>
</feature>
<feature type="active site" description="Proton donor/acceptor" evidence="9">
    <location>
        <position position="141"/>
    </location>
</feature>
<dbReference type="CDD" id="cd05239">
    <property type="entry name" value="GDP_FS_SDR_e"/>
    <property type="match status" value="1"/>
</dbReference>
<organism evidence="11 12">
    <name type="scientific">Legionella antarctica</name>
    <dbReference type="NCBI Taxonomy" id="2708020"/>
    <lineage>
        <taxon>Bacteria</taxon>
        <taxon>Pseudomonadati</taxon>
        <taxon>Pseudomonadota</taxon>
        <taxon>Gammaproteobacteria</taxon>
        <taxon>Legionellales</taxon>
        <taxon>Legionellaceae</taxon>
        <taxon>Legionella</taxon>
    </lineage>
</organism>
<evidence type="ECO:0000313" key="12">
    <source>
        <dbReference type="Proteomes" id="UP000502894"/>
    </source>
</evidence>
<dbReference type="HAMAP" id="MF_00956">
    <property type="entry name" value="GDP_fucose_synth"/>
    <property type="match status" value="1"/>
</dbReference>
<comment type="similarity">
    <text evidence="2 9">Belongs to the NAD(P)-dependent epimerase/dehydratase family. Fucose synthase subfamily.</text>
</comment>
<dbReference type="EMBL" id="AP022839">
    <property type="protein sequence ID" value="BCA94950.1"/>
    <property type="molecule type" value="Genomic_DNA"/>
</dbReference>
<protein>
    <recommendedName>
        <fullName evidence="3 9">GDP-L-fucose synthase</fullName>
        <ecNumber evidence="3 9">1.1.1.271</ecNumber>
    </recommendedName>
    <alternativeName>
        <fullName evidence="9">GDP-4-keto-6-deoxy-D-mannose-3,5-epimerase-4-reductase</fullName>
    </alternativeName>
</protein>
<evidence type="ECO:0000256" key="4">
    <source>
        <dbReference type="ARBA" id="ARBA00022857"/>
    </source>
</evidence>
<dbReference type="GO" id="GO:0050577">
    <property type="term" value="F:GDP-L-fucose synthase activity"/>
    <property type="evidence" value="ECO:0007669"/>
    <property type="project" value="UniProtKB-UniRule"/>
</dbReference>
<feature type="binding site" evidence="9">
    <location>
        <begin position="168"/>
        <end position="171"/>
    </location>
    <ligand>
        <name>NADP(+)</name>
        <dbReference type="ChEBI" id="CHEBI:58349"/>
    </ligand>
</feature>
<feature type="domain" description="NAD-dependent epimerase/dehydratase" evidence="10">
    <location>
        <begin position="11"/>
        <end position="235"/>
    </location>
</feature>
<keyword evidence="6 9" id="KW-0413">Isomerase</keyword>
<feature type="binding site" evidence="9">
    <location>
        <position position="145"/>
    </location>
    <ligand>
        <name>NADP(+)</name>
        <dbReference type="ChEBI" id="CHEBI:58349"/>
    </ligand>
</feature>
<keyword evidence="12" id="KW-1185">Reference proteome</keyword>